<dbReference type="AlphaFoldDB" id="A0A918F3Z4"/>
<proteinExistence type="predicted"/>
<evidence type="ECO:0000313" key="1">
    <source>
        <dbReference type="EMBL" id="GGR02203.1"/>
    </source>
</evidence>
<dbReference type="Gene3D" id="3.40.430.10">
    <property type="entry name" value="Dihydrofolate Reductase, subunit A"/>
    <property type="match status" value="1"/>
</dbReference>
<reference evidence="1" key="1">
    <citation type="journal article" date="2014" name="Int. J. Syst. Evol. Microbiol.">
        <title>Complete genome sequence of Corynebacterium casei LMG S-19264T (=DSM 44701T), isolated from a smear-ripened cheese.</title>
        <authorList>
            <consortium name="US DOE Joint Genome Institute (JGI-PGF)"/>
            <person name="Walter F."/>
            <person name="Albersmeier A."/>
            <person name="Kalinowski J."/>
            <person name="Ruckert C."/>
        </authorList>
    </citation>
    <scope>NUCLEOTIDE SEQUENCE</scope>
    <source>
        <strain evidence="1">JCM 4346</strain>
    </source>
</reference>
<name>A0A918F3Z4_9ACTN</name>
<evidence type="ECO:0008006" key="3">
    <source>
        <dbReference type="Google" id="ProtNLM"/>
    </source>
</evidence>
<dbReference type="SUPFAM" id="SSF53597">
    <property type="entry name" value="Dihydrofolate reductase-like"/>
    <property type="match status" value="1"/>
</dbReference>
<comment type="caution">
    <text evidence="1">The sequence shown here is derived from an EMBL/GenBank/DDBJ whole genome shotgun (WGS) entry which is preliminary data.</text>
</comment>
<sequence length="45" mass="4868">MYVHPVLVGAGTPLFPQGSAPVDLRLVESRTFGNGVAHLRYEVES</sequence>
<evidence type="ECO:0000313" key="2">
    <source>
        <dbReference type="Proteomes" id="UP000658320"/>
    </source>
</evidence>
<keyword evidence="2" id="KW-1185">Reference proteome</keyword>
<dbReference type="Proteomes" id="UP000658320">
    <property type="component" value="Unassembled WGS sequence"/>
</dbReference>
<dbReference type="InterPro" id="IPR024072">
    <property type="entry name" value="DHFR-like_dom_sf"/>
</dbReference>
<dbReference type="EMBL" id="BMSX01000003">
    <property type="protein sequence ID" value="GGR02203.1"/>
    <property type="molecule type" value="Genomic_DNA"/>
</dbReference>
<protein>
    <recommendedName>
        <fullName evidence="3">Bacterial bifunctional deaminase-reductase C-terminal domain-containing protein</fullName>
    </recommendedName>
</protein>
<reference evidence="1" key="2">
    <citation type="submission" date="2020-09" db="EMBL/GenBank/DDBJ databases">
        <authorList>
            <person name="Sun Q."/>
            <person name="Ohkuma M."/>
        </authorList>
    </citation>
    <scope>NUCLEOTIDE SEQUENCE</scope>
    <source>
        <strain evidence="1">JCM 4346</strain>
    </source>
</reference>
<accession>A0A918F3Z4</accession>
<organism evidence="1 2">
    <name type="scientific">Streptomyces aurantiogriseus</name>
    <dbReference type="NCBI Taxonomy" id="66870"/>
    <lineage>
        <taxon>Bacteria</taxon>
        <taxon>Bacillati</taxon>
        <taxon>Actinomycetota</taxon>
        <taxon>Actinomycetes</taxon>
        <taxon>Kitasatosporales</taxon>
        <taxon>Streptomycetaceae</taxon>
        <taxon>Streptomyces</taxon>
    </lineage>
</organism>
<gene>
    <name evidence="1" type="ORF">GCM10010251_17440</name>
</gene>